<evidence type="ECO:0000313" key="9">
    <source>
        <dbReference type="RefSeq" id="XP_015524091.1"/>
    </source>
</evidence>
<dbReference type="InterPro" id="IPR029488">
    <property type="entry name" value="Hmw/CFAP97"/>
</dbReference>
<dbReference type="OrthoDB" id="193499at2759"/>
<dbReference type="GeneID" id="107227455"/>
<name>A0A6J0C9L8_NEOLC</name>
<dbReference type="Pfam" id="PF13879">
    <property type="entry name" value="Hmw_CFAP97"/>
    <property type="match status" value="1"/>
</dbReference>
<dbReference type="Proteomes" id="UP000829291">
    <property type="component" value="Chromosome 3"/>
</dbReference>
<evidence type="ECO:0000256" key="4">
    <source>
        <dbReference type="ARBA" id="ARBA00023110"/>
    </source>
</evidence>
<evidence type="ECO:0000256" key="3">
    <source>
        <dbReference type="ARBA" id="ARBA00013194"/>
    </source>
</evidence>
<proteinExistence type="inferred from homology"/>
<sequence>MRGKRKSGRSSKAGKRNSTAKSESDFSKVEAKVDNKAPKFNPDIYLKSRNLLADAARLKIIDRENLELVQRLNFVYRLGGKTDCSEPTMKLGKSMVIEKAEMDNRRITRENKEFLRGIESTKATYPTAEFLRDWKRIELNMEHTAKYPLIWKRPGSLGANRAQITSDPVPEGADGMIAPKKRTRCFFDLRLKKSGDDLGRIVFELYDDIVPITCENFAALCRGHEGLSYRGTPFHRIVPGYWCQGGDVTKFNGTGGVSIYGEKFRDENFTLRHAGSGILSMWNNGPDKNDSKFNISFKSLPTMDGKRVVFGKIIRGLTNIYKIEELGCSAGKPIKIAIVSNCGVLRNGSRKNPEGI</sequence>
<evidence type="ECO:0000259" key="7">
    <source>
        <dbReference type="PROSITE" id="PS50072"/>
    </source>
</evidence>
<dbReference type="GO" id="GO:0006457">
    <property type="term" value="P:protein folding"/>
    <property type="evidence" value="ECO:0007669"/>
    <property type="project" value="TreeGrafter"/>
</dbReference>
<keyword evidence="5" id="KW-0413">Isomerase</keyword>
<dbReference type="GO" id="GO:0005737">
    <property type="term" value="C:cytoplasm"/>
    <property type="evidence" value="ECO:0007669"/>
    <property type="project" value="TreeGrafter"/>
</dbReference>
<dbReference type="InterPro" id="IPR002130">
    <property type="entry name" value="Cyclophilin-type_PPIase_dom"/>
</dbReference>
<dbReference type="SUPFAM" id="SSF50891">
    <property type="entry name" value="Cyclophilin-like"/>
    <property type="match status" value="1"/>
</dbReference>
<gene>
    <name evidence="9" type="primary">LOC107227455</name>
</gene>
<dbReference type="EC" id="5.2.1.8" evidence="3"/>
<evidence type="ECO:0000256" key="1">
    <source>
        <dbReference type="ARBA" id="ARBA00000971"/>
    </source>
</evidence>
<dbReference type="PANTHER" id="PTHR11071:SF561">
    <property type="entry name" value="PEPTIDYL-PROLYL CIS-TRANS ISOMERASE D-RELATED"/>
    <property type="match status" value="1"/>
</dbReference>
<comment type="similarity">
    <text evidence="2">Belongs to the CFAP97 family.</text>
</comment>
<reference evidence="9" key="1">
    <citation type="submission" date="2025-08" db="UniProtKB">
        <authorList>
            <consortium name="RefSeq"/>
        </authorList>
    </citation>
    <scope>IDENTIFICATION</scope>
    <source>
        <tissue evidence="9">Thorax and Abdomen</tissue>
    </source>
</reference>
<protein>
    <recommendedName>
        <fullName evidence="3">peptidylprolyl isomerase</fullName>
        <ecNumber evidence="3">5.2.1.8</ecNumber>
    </recommendedName>
</protein>
<keyword evidence="4" id="KW-0697">Rotamase</keyword>
<feature type="compositionally biased region" description="Basic residues" evidence="6">
    <location>
        <begin position="1"/>
        <end position="15"/>
    </location>
</feature>
<evidence type="ECO:0000256" key="2">
    <source>
        <dbReference type="ARBA" id="ARBA00008315"/>
    </source>
</evidence>
<dbReference type="PANTHER" id="PTHR11071">
    <property type="entry name" value="PEPTIDYL-PROLYL CIS-TRANS ISOMERASE"/>
    <property type="match status" value="1"/>
</dbReference>
<dbReference type="PRINTS" id="PR00153">
    <property type="entry name" value="CSAPPISMRASE"/>
</dbReference>
<dbReference type="InParanoid" id="A0A6J0C9L8"/>
<comment type="catalytic activity">
    <reaction evidence="1">
        <text>[protein]-peptidylproline (omega=180) = [protein]-peptidylproline (omega=0)</text>
        <dbReference type="Rhea" id="RHEA:16237"/>
        <dbReference type="Rhea" id="RHEA-COMP:10747"/>
        <dbReference type="Rhea" id="RHEA-COMP:10748"/>
        <dbReference type="ChEBI" id="CHEBI:83833"/>
        <dbReference type="ChEBI" id="CHEBI:83834"/>
        <dbReference type="EC" id="5.2.1.8"/>
    </reaction>
</comment>
<dbReference type="GO" id="GO:0003755">
    <property type="term" value="F:peptidyl-prolyl cis-trans isomerase activity"/>
    <property type="evidence" value="ECO:0007669"/>
    <property type="project" value="UniProtKB-KW"/>
</dbReference>
<dbReference type="Pfam" id="PF00160">
    <property type="entry name" value="Pro_isomerase"/>
    <property type="match status" value="1"/>
</dbReference>
<dbReference type="PROSITE" id="PS50072">
    <property type="entry name" value="CSA_PPIASE_2"/>
    <property type="match status" value="1"/>
</dbReference>
<dbReference type="GO" id="GO:0016018">
    <property type="term" value="F:cyclosporin A binding"/>
    <property type="evidence" value="ECO:0007669"/>
    <property type="project" value="TreeGrafter"/>
</dbReference>
<dbReference type="Gene3D" id="2.40.100.10">
    <property type="entry name" value="Cyclophilin-like"/>
    <property type="match status" value="1"/>
</dbReference>
<feature type="domain" description="PPIase cyclophilin-type" evidence="7">
    <location>
        <begin position="188"/>
        <end position="344"/>
    </location>
</feature>
<feature type="region of interest" description="Disordered" evidence="6">
    <location>
        <begin position="1"/>
        <end position="30"/>
    </location>
</feature>
<dbReference type="RefSeq" id="XP_015524091.1">
    <property type="nucleotide sequence ID" value="XM_015668605.2"/>
</dbReference>
<dbReference type="AlphaFoldDB" id="A0A6J0C9L8"/>
<dbReference type="InterPro" id="IPR029000">
    <property type="entry name" value="Cyclophilin-like_dom_sf"/>
</dbReference>
<organism evidence="9">
    <name type="scientific">Neodiprion lecontei</name>
    <name type="common">Redheaded pine sawfly</name>
    <dbReference type="NCBI Taxonomy" id="441921"/>
    <lineage>
        <taxon>Eukaryota</taxon>
        <taxon>Metazoa</taxon>
        <taxon>Ecdysozoa</taxon>
        <taxon>Arthropoda</taxon>
        <taxon>Hexapoda</taxon>
        <taxon>Insecta</taxon>
        <taxon>Pterygota</taxon>
        <taxon>Neoptera</taxon>
        <taxon>Endopterygota</taxon>
        <taxon>Hymenoptera</taxon>
        <taxon>Tenthredinoidea</taxon>
        <taxon>Diprionidae</taxon>
        <taxon>Diprioninae</taxon>
        <taxon>Neodiprion</taxon>
    </lineage>
</organism>
<evidence type="ECO:0000256" key="5">
    <source>
        <dbReference type="ARBA" id="ARBA00023235"/>
    </source>
</evidence>
<evidence type="ECO:0000256" key="6">
    <source>
        <dbReference type="SAM" id="MobiDB-lite"/>
    </source>
</evidence>
<dbReference type="KEGG" id="nlo:107227455"/>
<keyword evidence="8" id="KW-1185">Reference proteome</keyword>
<dbReference type="FunFam" id="2.40.100.10:FF:000025">
    <property type="entry name" value="Peptidyl-prolyl cis-trans isomerase CYP19-2"/>
    <property type="match status" value="1"/>
</dbReference>
<accession>A0A6J0C9L8</accession>
<evidence type="ECO:0000313" key="8">
    <source>
        <dbReference type="Proteomes" id="UP000829291"/>
    </source>
</evidence>